<feature type="region of interest" description="Disordered" evidence="1">
    <location>
        <begin position="100"/>
        <end position="132"/>
    </location>
</feature>
<dbReference type="AlphaFoldDB" id="A0AAW2CJK1"/>
<proteinExistence type="predicted"/>
<comment type="caution">
    <text evidence="2">The sequence shown here is derived from an EMBL/GenBank/DDBJ whole genome shotgun (WGS) entry which is preliminary data.</text>
</comment>
<evidence type="ECO:0000256" key="1">
    <source>
        <dbReference type="SAM" id="MobiDB-lite"/>
    </source>
</evidence>
<dbReference type="EMBL" id="JAZDWU010000006">
    <property type="protein sequence ID" value="KAK9997886.1"/>
    <property type="molecule type" value="Genomic_DNA"/>
</dbReference>
<reference evidence="2 3" key="1">
    <citation type="submission" date="2024-01" db="EMBL/GenBank/DDBJ databases">
        <title>A telomere-to-telomere, gap-free genome of sweet tea (Lithocarpus litseifolius).</title>
        <authorList>
            <person name="Zhou J."/>
        </authorList>
    </citation>
    <scope>NUCLEOTIDE SEQUENCE [LARGE SCALE GENOMIC DNA]</scope>
    <source>
        <strain evidence="2">Zhou-2022a</strain>
        <tissue evidence="2">Leaf</tissue>
    </source>
</reference>
<gene>
    <name evidence="2" type="ORF">SO802_017489</name>
</gene>
<protein>
    <submittedName>
        <fullName evidence="2">Uncharacterized protein</fullName>
    </submittedName>
</protein>
<keyword evidence="3" id="KW-1185">Reference proteome</keyword>
<evidence type="ECO:0000313" key="2">
    <source>
        <dbReference type="EMBL" id="KAK9997886.1"/>
    </source>
</evidence>
<sequence length="132" mass="15329">MKIMEELNLNPACYDIKIIYRYPQEVLHERINYGYMVIKEDKHVKIMFNRVYKMPQVNAAKLYVSSEPLAEVDAEKVQQTTTSLQFTALDDECTTMGDYTMGDYTLPSQDHAANTGETLQPQETHLREEDED</sequence>
<organism evidence="2 3">
    <name type="scientific">Lithocarpus litseifolius</name>
    <dbReference type="NCBI Taxonomy" id="425828"/>
    <lineage>
        <taxon>Eukaryota</taxon>
        <taxon>Viridiplantae</taxon>
        <taxon>Streptophyta</taxon>
        <taxon>Embryophyta</taxon>
        <taxon>Tracheophyta</taxon>
        <taxon>Spermatophyta</taxon>
        <taxon>Magnoliopsida</taxon>
        <taxon>eudicotyledons</taxon>
        <taxon>Gunneridae</taxon>
        <taxon>Pentapetalae</taxon>
        <taxon>rosids</taxon>
        <taxon>fabids</taxon>
        <taxon>Fagales</taxon>
        <taxon>Fagaceae</taxon>
        <taxon>Lithocarpus</taxon>
    </lineage>
</organism>
<name>A0AAW2CJK1_9ROSI</name>
<dbReference type="Proteomes" id="UP001459277">
    <property type="component" value="Unassembled WGS sequence"/>
</dbReference>
<evidence type="ECO:0000313" key="3">
    <source>
        <dbReference type="Proteomes" id="UP001459277"/>
    </source>
</evidence>
<feature type="compositionally biased region" description="Polar residues" evidence="1">
    <location>
        <begin position="106"/>
        <end position="123"/>
    </location>
</feature>
<accession>A0AAW2CJK1</accession>